<dbReference type="EC" id="5.2.1.8" evidence="3"/>
<keyword evidence="8" id="KW-1185">Reference proteome</keyword>
<dbReference type="PROSITE" id="PS50198">
    <property type="entry name" value="PPIC_PPIASE_2"/>
    <property type="match status" value="1"/>
</dbReference>
<evidence type="ECO:0000256" key="5">
    <source>
        <dbReference type="PROSITE-ProRule" id="PRU00278"/>
    </source>
</evidence>
<gene>
    <name evidence="7" type="ORF">BZJ21_08955</name>
</gene>
<evidence type="ECO:0000256" key="1">
    <source>
        <dbReference type="ARBA" id="ARBA00000971"/>
    </source>
</evidence>
<evidence type="ECO:0000256" key="2">
    <source>
        <dbReference type="ARBA" id="ARBA00007656"/>
    </source>
</evidence>
<dbReference type="PANTHER" id="PTHR47245:SF2">
    <property type="entry name" value="PEPTIDYL-PROLYL CIS-TRANS ISOMERASE HP_0175-RELATED"/>
    <property type="match status" value="1"/>
</dbReference>
<comment type="catalytic activity">
    <reaction evidence="1">
        <text>[protein]-peptidylproline (omega=180) = [protein]-peptidylproline (omega=0)</text>
        <dbReference type="Rhea" id="RHEA:16237"/>
        <dbReference type="Rhea" id="RHEA-COMP:10747"/>
        <dbReference type="Rhea" id="RHEA-COMP:10748"/>
        <dbReference type="ChEBI" id="CHEBI:83833"/>
        <dbReference type="ChEBI" id="CHEBI:83834"/>
        <dbReference type="EC" id="5.2.1.8"/>
    </reaction>
</comment>
<dbReference type="Proteomes" id="UP000189431">
    <property type="component" value="Unassembled WGS sequence"/>
</dbReference>
<sequence>MNVSDVPEITINEVKLDSSIIMQEVQYHPAETKREAMVKAVEALIINEVVKQRAVSLSLWPEDKKLEPTEEYDIIEKLIQFEGIYPSATDEECYHYYITNKDKFCTAPLLEVDHILLACPPEDVEERIKVVEFAEYLIELLKENKATFYDLAKQYSACPSSKQGGNLGQITQGQTVAEFEKQIFTAPMGLLNKPIETRYGVHVANINRRVDGSQLDFNMVKESISLYLNEKVKRKNIAQYIQTILIDSDIKGFDFQLENSPLMQ</sequence>
<dbReference type="InterPro" id="IPR050245">
    <property type="entry name" value="PrsA_foldase"/>
</dbReference>
<organism evidence="7 8">
    <name type="scientific">Salinivibrio costicola subsp. alcaliphilus</name>
    <dbReference type="NCBI Taxonomy" id="272773"/>
    <lineage>
        <taxon>Bacteria</taxon>
        <taxon>Pseudomonadati</taxon>
        <taxon>Pseudomonadota</taxon>
        <taxon>Gammaproteobacteria</taxon>
        <taxon>Vibrionales</taxon>
        <taxon>Vibrionaceae</taxon>
        <taxon>Salinivibrio</taxon>
    </lineage>
</organism>
<dbReference type="RefSeq" id="WP_021022865.1">
    <property type="nucleotide sequence ID" value="NZ_MUFR01000021.1"/>
</dbReference>
<keyword evidence="4 5" id="KW-0697">Rotamase</keyword>
<dbReference type="PANTHER" id="PTHR47245">
    <property type="entry name" value="PEPTIDYLPROLYL ISOMERASE"/>
    <property type="match status" value="1"/>
</dbReference>
<proteinExistence type="inferred from homology"/>
<dbReference type="EMBL" id="MUFR01000021">
    <property type="protein sequence ID" value="OOF33859.1"/>
    <property type="molecule type" value="Genomic_DNA"/>
</dbReference>
<accession>A0ABX3KQS1</accession>
<evidence type="ECO:0000256" key="3">
    <source>
        <dbReference type="ARBA" id="ARBA00013194"/>
    </source>
</evidence>
<dbReference type="InterPro" id="IPR046357">
    <property type="entry name" value="PPIase_dom_sf"/>
</dbReference>
<keyword evidence="5" id="KW-0413">Isomerase</keyword>
<evidence type="ECO:0000313" key="8">
    <source>
        <dbReference type="Proteomes" id="UP000189431"/>
    </source>
</evidence>
<comment type="similarity">
    <text evidence="2">Belongs to the PpiC/parvulin rotamase family.</text>
</comment>
<dbReference type="InterPro" id="IPR000297">
    <property type="entry name" value="PPIase_PpiC"/>
</dbReference>
<dbReference type="SUPFAM" id="SSF54534">
    <property type="entry name" value="FKBP-like"/>
    <property type="match status" value="1"/>
</dbReference>
<evidence type="ECO:0000259" key="6">
    <source>
        <dbReference type="PROSITE" id="PS50198"/>
    </source>
</evidence>
<evidence type="ECO:0000313" key="7">
    <source>
        <dbReference type="EMBL" id="OOF33859.1"/>
    </source>
</evidence>
<feature type="domain" description="PpiC" evidence="6">
    <location>
        <begin position="107"/>
        <end position="208"/>
    </location>
</feature>
<comment type="caution">
    <text evidence="7">The sequence shown here is derived from an EMBL/GenBank/DDBJ whole genome shotgun (WGS) entry which is preliminary data.</text>
</comment>
<dbReference type="Pfam" id="PF13616">
    <property type="entry name" value="Rotamase_3"/>
    <property type="match status" value="1"/>
</dbReference>
<reference evidence="8" key="1">
    <citation type="submission" date="2017-01" db="EMBL/GenBank/DDBJ databases">
        <title>Draft genome of the species Salinivibrio costicola subsp. alcaliphilus.</title>
        <authorList>
            <person name="Lopez-Hermoso C."/>
            <person name="De La Haba R."/>
            <person name="Sanchez-Porro C."/>
            <person name="Ventosa A."/>
        </authorList>
    </citation>
    <scope>NUCLEOTIDE SEQUENCE [LARGE SCALE GENOMIC DNA]</scope>
    <source>
        <strain evidence="8">CBH448</strain>
    </source>
</reference>
<name>A0ABX3KQS1_SALCS</name>
<evidence type="ECO:0000256" key="4">
    <source>
        <dbReference type="ARBA" id="ARBA00023110"/>
    </source>
</evidence>
<protein>
    <recommendedName>
        <fullName evidence="3">peptidylprolyl isomerase</fullName>
        <ecNumber evidence="3">5.2.1.8</ecNumber>
    </recommendedName>
</protein>
<dbReference type="Gene3D" id="3.10.50.40">
    <property type="match status" value="1"/>
</dbReference>